<keyword evidence="3" id="KW-1185">Reference proteome</keyword>
<dbReference type="Proteomes" id="UP000436047">
    <property type="component" value="Unassembled WGS sequence"/>
</dbReference>
<dbReference type="EMBL" id="VUMI01000038">
    <property type="protein sequence ID" value="MSS90436.1"/>
    <property type="molecule type" value="Genomic_DNA"/>
</dbReference>
<dbReference type="GeneID" id="86055274"/>
<gene>
    <name evidence="2" type="ORF">FYJ45_19775</name>
</gene>
<comment type="caution">
    <text evidence="2">The sequence shown here is derived from an EMBL/GenBank/DDBJ whole genome shotgun (WGS) entry which is preliminary data.</text>
</comment>
<evidence type="ECO:0000313" key="3">
    <source>
        <dbReference type="Proteomes" id="UP000436047"/>
    </source>
</evidence>
<accession>A0A6N7W5B4</accession>
<name>A0A6N7W5B4_9FIRM</name>
<proteinExistence type="predicted"/>
<protein>
    <submittedName>
        <fullName evidence="2">Protoporphyrinogen oxidase</fullName>
    </submittedName>
</protein>
<sequence length="188" mass="21153">MAEAKQNLQSTDVIAKLFGLTTRRIQQLTKEGVIQAVKVKGANQYDLLPTIQAYIKYLSDKANGREQKNNENTAAKEKAEADLKTAKAEIAQLQLDELKGRMHRSEDVAAMTSDLVYAIRSMIIALPGRLAVDVADVNTAPECSEIIRRECYAILEELSQYEYNPDAYAKRVRDREGWSEVITDEQDD</sequence>
<dbReference type="AlphaFoldDB" id="A0A6N7W5B4"/>
<dbReference type="RefSeq" id="WP_154466905.1">
    <property type="nucleotide sequence ID" value="NZ_VUMI01000038.1"/>
</dbReference>
<evidence type="ECO:0000256" key="1">
    <source>
        <dbReference type="SAM" id="Coils"/>
    </source>
</evidence>
<organism evidence="2 3">
    <name type="scientific">Eisenbergiella porci</name>
    <dbReference type="NCBI Taxonomy" id="2652274"/>
    <lineage>
        <taxon>Bacteria</taxon>
        <taxon>Bacillati</taxon>
        <taxon>Bacillota</taxon>
        <taxon>Clostridia</taxon>
        <taxon>Lachnospirales</taxon>
        <taxon>Lachnospiraceae</taxon>
        <taxon>Eisenbergiella</taxon>
    </lineage>
</organism>
<keyword evidence="1" id="KW-0175">Coiled coil</keyword>
<reference evidence="2 3" key="1">
    <citation type="submission" date="2019-08" db="EMBL/GenBank/DDBJ databases">
        <title>In-depth cultivation of the pig gut microbiome towards novel bacterial diversity and tailored functional studies.</title>
        <authorList>
            <person name="Wylensek D."/>
            <person name="Hitch T.C.A."/>
            <person name="Clavel T."/>
        </authorList>
    </citation>
    <scope>NUCLEOTIDE SEQUENCE [LARGE SCALE GENOMIC DNA]</scope>
    <source>
        <strain evidence="2 3">WCA-389-WT-23B</strain>
    </source>
</reference>
<feature type="coiled-coil region" evidence="1">
    <location>
        <begin position="69"/>
        <end position="108"/>
    </location>
</feature>
<evidence type="ECO:0000313" key="2">
    <source>
        <dbReference type="EMBL" id="MSS90436.1"/>
    </source>
</evidence>